<evidence type="ECO:0000256" key="3">
    <source>
        <dbReference type="ARBA" id="ARBA00023242"/>
    </source>
</evidence>
<feature type="DNA-binding region" description="Homeobox" evidence="4">
    <location>
        <begin position="33"/>
        <end position="92"/>
    </location>
</feature>
<evidence type="ECO:0000313" key="9">
    <source>
        <dbReference type="Proteomes" id="UP000287166"/>
    </source>
</evidence>
<feature type="region of interest" description="Disordered" evidence="6">
    <location>
        <begin position="1"/>
        <end position="48"/>
    </location>
</feature>
<feature type="domain" description="Homeobox" evidence="7">
    <location>
        <begin position="31"/>
        <end position="91"/>
    </location>
</feature>
<evidence type="ECO:0000259" key="7">
    <source>
        <dbReference type="PROSITE" id="PS50071"/>
    </source>
</evidence>
<dbReference type="GO" id="GO:0003677">
    <property type="term" value="F:DNA binding"/>
    <property type="evidence" value="ECO:0007669"/>
    <property type="project" value="UniProtKB-UniRule"/>
</dbReference>
<dbReference type="InterPro" id="IPR017970">
    <property type="entry name" value="Homeobox_CS"/>
</dbReference>
<dbReference type="InterPro" id="IPR001356">
    <property type="entry name" value="HD"/>
</dbReference>
<reference evidence="8 9" key="1">
    <citation type="journal article" date="2018" name="Sci. Rep.">
        <title>Genome sequence of the cauliflower mushroom Sparassis crispa (Hanabiratake) and its association with beneficial usage.</title>
        <authorList>
            <person name="Kiyama R."/>
            <person name="Furutani Y."/>
            <person name="Kawaguchi K."/>
            <person name="Nakanishi T."/>
        </authorList>
    </citation>
    <scope>NUCLEOTIDE SEQUENCE [LARGE SCALE GENOMIC DNA]</scope>
</reference>
<dbReference type="Proteomes" id="UP000287166">
    <property type="component" value="Unassembled WGS sequence"/>
</dbReference>
<dbReference type="InParanoid" id="A0A401GH12"/>
<feature type="compositionally biased region" description="Polar residues" evidence="6">
    <location>
        <begin position="95"/>
        <end position="106"/>
    </location>
</feature>
<dbReference type="PROSITE" id="PS00027">
    <property type="entry name" value="HOMEOBOX_1"/>
    <property type="match status" value="1"/>
</dbReference>
<dbReference type="Pfam" id="PF00046">
    <property type="entry name" value="Homeodomain"/>
    <property type="match status" value="1"/>
</dbReference>
<dbReference type="GO" id="GO:0005634">
    <property type="term" value="C:nucleus"/>
    <property type="evidence" value="ECO:0007669"/>
    <property type="project" value="UniProtKB-SubCell"/>
</dbReference>
<dbReference type="Gene3D" id="1.10.10.60">
    <property type="entry name" value="Homeodomain-like"/>
    <property type="match status" value="1"/>
</dbReference>
<dbReference type="GO" id="GO:0000981">
    <property type="term" value="F:DNA-binding transcription factor activity, RNA polymerase II-specific"/>
    <property type="evidence" value="ECO:0007669"/>
    <property type="project" value="InterPro"/>
</dbReference>
<protein>
    <recommendedName>
        <fullName evidence="7">Homeobox domain-containing protein</fullName>
    </recommendedName>
</protein>
<gene>
    <name evidence="8" type="ORF">SCP_0311870</name>
</gene>
<organism evidence="8 9">
    <name type="scientific">Sparassis crispa</name>
    <dbReference type="NCBI Taxonomy" id="139825"/>
    <lineage>
        <taxon>Eukaryota</taxon>
        <taxon>Fungi</taxon>
        <taxon>Dikarya</taxon>
        <taxon>Basidiomycota</taxon>
        <taxon>Agaricomycotina</taxon>
        <taxon>Agaricomycetes</taxon>
        <taxon>Polyporales</taxon>
        <taxon>Sparassidaceae</taxon>
        <taxon>Sparassis</taxon>
    </lineage>
</organism>
<dbReference type="SMART" id="SM00389">
    <property type="entry name" value="HOX"/>
    <property type="match status" value="1"/>
</dbReference>
<evidence type="ECO:0000256" key="2">
    <source>
        <dbReference type="ARBA" id="ARBA00023155"/>
    </source>
</evidence>
<comment type="subcellular location">
    <subcellularLocation>
        <location evidence="4 5">Nucleus</location>
    </subcellularLocation>
</comment>
<feature type="compositionally biased region" description="Basic residues" evidence="6">
    <location>
        <begin position="36"/>
        <end position="45"/>
    </location>
</feature>
<feature type="region of interest" description="Disordered" evidence="6">
    <location>
        <begin position="90"/>
        <end position="179"/>
    </location>
</feature>
<evidence type="ECO:0000256" key="5">
    <source>
        <dbReference type="RuleBase" id="RU000682"/>
    </source>
</evidence>
<evidence type="ECO:0000256" key="6">
    <source>
        <dbReference type="SAM" id="MobiDB-lite"/>
    </source>
</evidence>
<keyword evidence="2 4" id="KW-0371">Homeobox</keyword>
<sequence length="685" mass="75008">MYTPTPHPRSATRPSSRPKAKVMATFCAYQPDQQKSRRRTSRREKRRLEAVYLESPTPDKTLITTLAKELNMEQQTVRIWFQNRRAKAKKLDQRMMQSKGSASLPSPQEVDEHFHPETPDGQSFRPHCGLDTPEQLNPTSPAYLTESSEPQPSMTTSTSSPVDSLSDQIPGPSRIPTSVQPLARLPTHSMPVPMSHNDAPRRTSLPNFRSSVLVSSYSASPSSSTNAAYALHPHYSPSTSERDHGDMPSFSCAEAGGFLPSHRRSAHTLTHIERLSSNPYAKIVKQCNTNLYGDFGALFARHYSFDSGRAAEPPYVLSVRDVGAPPPGPLPAPDYCFGAPYAGERPPTPALAPQSAQSPIVPYALESGKDGSRKEDEYDVYEHGVRLPPPYPYEFSALPSGPGLRFGSMASVGGSESSLSSAFYSESSSGNRCGWENAAMNENGRRASTESHFLRRVAELTVDPTRIYNVHPNSVPSSRRPSQVLVTCLMSGEQSHSHASTVVEGGPLHQPEPSLPGTGVALLQRHSSSLAHALDCPEEPNHRERYSVGDVTLSFPPEYTFPHVVGEPQLAYDIPPDADAATRQVVYAAHGADHQGGYAVQALQEHGHPSQSHSQVAPFSRYAHQYDVGTVDEPRADDYEDLDEGQRGAPPMYRTGAVELDHMCVPANATSDALQFVRKDIRLYP</sequence>
<feature type="compositionally biased region" description="Low complexity" evidence="6">
    <location>
        <begin position="145"/>
        <end position="161"/>
    </location>
</feature>
<dbReference type="RefSeq" id="XP_027612371.1">
    <property type="nucleotide sequence ID" value="XM_027756570.1"/>
</dbReference>
<dbReference type="STRING" id="139825.A0A401GH12"/>
<dbReference type="PROSITE" id="PS50071">
    <property type="entry name" value="HOMEOBOX_2"/>
    <property type="match status" value="1"/>
</dbReference>
<evidence type="ECO:0000256" key="4">
    <source>
        <dbReference type="PROSITE-ProRule" id="PRU00108"/>
    </source>
</evidence>
<dbReference type="CDD" id="cd00086">
    <property type="entry name" value="homeodomain"/>
    <property type="match status" value="1"/>
</dbReference>
<evidence type="ECO:0000256" key="1">
    <source>
        <dbReference type="ARBA" id="ARBA00023125"/>
    </source>
</evidence>
<name>A0A401GH12_9APHY</name>
<keyword evidence="3 4" id="KW-0539">Nucleus</keyword>
<dbReference type="SUPFAM" id="SSF46689">
    <property type="entry name" value="Homeodomain-like"/>
    <property type="match status" value="1"/>
</dbReference>
<dbReference type="EMBL" id="BFAD01000003">
    <property type="protein sequence ID" value="GBE81458.1"/>
    <property type="molecule type" value="Genomic_DNA"/>
</dbReference>
<dbReference type="GeneID" id="38778375"/>
<keyword evidence="9" id="KW-1185">Reference proteome</keyword>
<dbReference type="InterPro" id="IPR009057">
    <property type="entry name" value="Homeodomain-like_sf"/>
</dbReference>
<dbReference type="AlphaFoldDB" id="A0A401GH12"/>
<comment type="caution">
    <text evidence="8">The sequence shown here is derived from an EMBL/GenBank/DDBJ whole genome shotgun (WGS) entry which is preliminary data.</text>
</comment>
<evidence type="ECO:0000313" key="8">
    <source>
        <dbReference type="EMBL" id="GBE81458.1"/>
    </source>
</evidence>
<proteinExistence type="predicted"/>
<dbReference type="OrthoDB" id="6159439at2759"/>
<accession>A0A401GH12</accession>
<keyword evidence="1 4" id="KW-0238">DNA-binding</keyword>